<comment type="similarity">
    <text evidence="1 2">Belongs to the small heat shock protein (HSP20) family.</text>
</comment>
<dbReference type="InterPro" id="IPR008978">
    <property type="entry name" value="HSP20-like_chaperone"/>
</dbReference>
<dbReference type="SUPFAM" id="SSF49764">
    <property type="entry name" value="HSP20-like chaperones"/>
    <property type="match status" value="1"/>
</dbReference>
<comment type="caution">
    <text evidence="4">The sequence shown here is derived from an EMBL/GenBank/DDBJ whole genome shotgun (WGS) entry which is preliminary data.</text>
</comment>
<proteinExistence type="inferred from homology"/>
<dbReference type="PANTHER" id="PTHR11527">
    <property type="entry name" value="HEAT-SHOCK PROTEIN 20 FAMILY MEMBER"/>
    <property type="match status" value="1"/>
</dbReference>
<reference evidence="4 5" key="1">
    <citation type="submission" date="2015-11" db="EMBL/GenBank/DDBJ databases">
        <authorList>
            <person name="Lin W."/>
        </authorList>
    </citation>
    <scope>NUCLEOTIDE SEQUENCE [LARGE SCALE GENOMIC DNA]</scope>
    <source>
        <strain evidence="4 5">HCH-1</strain>
    </source>
</reference>
<keyword evidence="5" id="KW-1185">Reference proteome</keyword>
<dbReference type="EMBL" id="LNQR01000019">
    <property type="protein sequence ID" value="KWT92856.1"/>
    <property type="molecule type" value="Genomic_DNA"/>
</dbReference>
<evidence type="ECO:0000259" key="3">
    <source>
        <dbReference type="PROSITE" id="PS01031"/>
    </source>
</evidence>
<sequence>MLLSELAGITRGGLGGPYRWHGYNALQNRLRQMQEEMQRLVSGERPAAEYPAINLWTNEEEVLLTAELPGVNTEDLDITVVGKTLTLKGARKAEETGENDCCHRRECRYGNFARVIELPYEIEGDKVSAKFDKGILTVTLPRADADKPKKITISTN</sequence>
<name>A0ABR5SJT1_9BACT</name>
<dbReference type="CDD" id="cd06464">
    <property type="entry name" value="ACD_sHsps-like"/>
    <property type="match status" value="1"/>
</dbReference>
<accession>A0ABR5SJT1</accession>
<dbReference type="InterPro" id="IPR002068">
    <property type="entry name" value="A-crystallin/Hsp20_dom"/>
</dbReference>
<protein>
    <submittedName>
        <fullName evidence="4">Heat-shock protein Hsp20</fullName>
    </submittedName>
</protein>
<dbReference type="Proteomes" id="UP000060487">
    <property type="component" value="Unassembled WGS sequence"/>
</dbReference>
<evidence type="ECO:0000256" key="2">
    <source>
        <dbReference type="RuleBase" id="RU003616"/>
    </source>
</evidence>
<gene>
    <name evidence="4" type="ORF">ASN18_0442</name>
</gene>
<dbReference type="RefSeq" id="WP_085050968.1">
    <property type="nucleotide sequence ID" value="NZ_LNQR01000019.1"/>
</dbReference>
<dbReference type="Pfam" id="PF00011">
    <property type="entry name" value="HSP20"/>
    <property type="match status" value="1"/>
</dbReference>
<feature type="domain" description="SHSP" evidence="3">
    <location>
        <begin position="44"/>
        <end position="156"/>
    </location>
</feature>
<dbReference type="Gene3D" id="2.60.40.790">
    <property type="match status" value="1"/>
</dbReference>
<dbReference type="InterPro" id="IPR031107">
    <property type="entry name" value="Small_HSP"/>
</dbReference>
<dbReference type="PROSITE" id="PS01031">
    <property type="entry name" value="SHSP"/>
    <property type="match status" value="1"/>
</dbReference>
<evidence type="ECO:0000313" key="5">
    <source>
        <dbReference type="Proteomes" id="UP000060487"/>
    </source>
</evidence>
<evidence type="ECO:0000256" key="1">
    <source>
        <dbReference type="PROSITE-ProRule" id="PRU00285"/>
    </source>
</evidence>
<evidence type="ECO:0000313" key="4">
    <source>
        <dbReference type="EMBL" id="KWT92856.1"/>
    </source>
</evidence>
<organism evidence="4 5">
    <name type="scientific">Candidatus Magnetominusculus xianensis</name>
    <dbReference type="NCBI Taxonomy" id="1748249"/>
    <lineage>
        <taxon>Bacteria</taxon>
        <taxon>Pseudomonadati</taxon>
        <taxon>Nitrospirota</taxon>
        <taxon>Nitrospiria</taxon>
        <taxon>Nitrospirales</taxon>
        <taxon>Nitrospiraceae</taxon>
        <taxon>Candidatus Magnetominusculus</taxon>
    </lineage>
</organism>